<name>A0A7T8GMJ2_CALRO</name>
<dbReference type="EMBL" id="CP045908">
    <property type="protein sequence ID" value="QQP33032.1"/>
    <property type="molecule type" value="Genomic_DNA"/>
</dbReference>
<evidence type="ECO:0000313" key="3">
    <source>
        <dbReference type="Proteomes" id="UP000595437"/>
    </source>
</evidence>
<keyword evidence="3" id="KW-1185">Reference proteome</keyword>
<evidence type="ECO:0000313" key="2">
    <source>
        <dbReference type="EMBL" id="QQP33032.1"/>
    </source>
</evidence>
<proteinExistence type="predicted"/>
<evidence type="ECO:0000256" key="1">
    <source>
        <dbReference type="SAM" id="MobiDB-lite"/>
    </source>
</evidence>
<reference evidence="3" key="1">
    <citation type="submission" date="2021-01" db="EMBL/GenBank/DDBJ databases">
        <title>Caligus Genome Assembly.</title>
        <authorList>
            <person name="Gallardo-Escarate C."/>
        </authorList>
    </citation>
    <scope>NUCLEOTIDE SEQUENCE [LARGE SCALE GENOMIC DNA]</scope>
</reference>
<dbReference type="AlphaFoldDB" id="A0A7T8GMJ2"/>
<gene>
    <name evidence="2" type="ORF">FKW44_024264</name>
</gene>
<sequence>MRPETIFYFTLRSSSESPLEACDIILEEVSALLQQEEENTNASPTIQQQAEEQDDGTAVVDPSSIRVS</sequence>
<protein>
    <submittedName>
        <fullName evidence="2">Uncharacterized protein</fullName>
    </submittedName>
</protein>
<dbReference type="Proteomes" id="UP000595437">
    <property type="component" value="Chromosome 19"/>
</dbReference>
<accession>A0A7T8GMJ2</accession>
<organism evidence="2 3">
    <name type="scientific">Caligus rogercresseyi</name>
    <name type="common">Sea louse</name>
    <dbReference type="NCBI Taxonomy" id="217165"/>
    <lineage>
        <taxon>Eukaryota</taxon>
        <taxon>Metazoa</taxon>
        <taxon>Ecdysozoa</taxon>
        <taxon>Arthropoda</taxon>
        <taxon>Crustacea</taxon>
        <taxon>Multicrustacea</taxon>
        <taxon>Hexanauplia</taxon>
        <taxon>Copepoda</taxon>
        <taxon>Siphonostomatoida</taxon>
        <taxon>Caligidae</taxon>
        <taxon>Caligus</taxon>
    </lineage>
</organism>
<feature type="region of interest" description="Disordered" evidence="1">
    <location>
        <begin position="36"/>
        <end position="68"/>
    </location>
</feature>
<feature type="compositionally biased region" description="Polar residues" evidence="1">
    <location>
        <begin position="40"/>
        <end position="50"/>
    </location>
</feature>